<accession>A0AAW1YMT3</accession>
<evidence type="ECO:0000313" key="1">
    <source>
        <dbReference type="EMBL" id="KAK9949789.1"/>
    </source>
</evidence>
<protein>
    <submittedName>
        <fullName evidence="1">Uncharacterized protein</fullName>
    </submittedName>
</protein>
<proteinExistence type="predicted"/>
<keyword evidence="2" id="KW-1185">Reference proteome</keyword>
<dbReference type="AlphaFoldDB" id="A0AAW1YMT3"/>
<evidence type="ECO:0000313" key="2">
    <source>
        <dbReference type="Proteomes" id="UP001457282"/>
    </source>
</evidence>
<gene>
    <name evidence="1" type="ORF">M0R45_005302</name>
</gene>
<dbReference type="Proteomes" id="UP001457282">
    <property type="component" value="Unassembled WGS sequence"/>
</dbReference>
<organism evidence="1 2">
    <name type="scientific">Rubus argutus</name>
    <name type="common">Southern blackberry</name>
    <dbReference type="NCBI Taxonomy" id="59490"/>
    <lineage>
        <taxon>Eukaryota</taxon>
        <taxon>Viridiplantae</taxon>
        <taxon>Streptophyta</taxon>
        <taxon>Embryophyta</taxon>
        <taxon>Tracheophyta</taxon>
        <taxon>Spermatophyta</taxon>
        <taxon>Magnoliopsida</taxon>
        <taxon>eudicotyledons</taxon>
        <taxon>Gunneridae</taxon>
        <taxon>Pentapetalae</taxon>
        <taxon>rosids</taxon>
        <taxon>fabids</taxon>
        <taxon>Rosales</taxon>
        <taxon>Rosaceae</taxon>
        <taxon>Rosoideae</taxon>
        <taxon>Rosoideae incertae sedis</taxon>
        <taxon>Rubus</taxon>
    </lineage>
</organism>
<dbReference type="EMBL" id="JBEDUW010000001">
    <property type="protein sequence ID" value="KAK9949789.1"/>
    <property type="molecule type" value="Genomic_DNA"/>
</dbReference>
<sequence>MADRNITTSKSPSSHHPYLQITSLQLTMAAPLPQFTHSHEPTCQFHHHRRTSSVSRRLPAEPMLTAAHLCVQISSTHHSGHPCGSAPLLTSNPSFTVKPQSSSPTVGSETHQCRPLHHSFCTTPPLIQARDFIL</sequence>
<name>A0AAW1YMT3_RUBAR</name>
<comment type="caution">
    <text evidence="1">The sequence shown here is derived from an EMBL/GenBank/DDBJ whole genome shotgun (WGS) entry which is preliminary data.</text>
</comment>
<reference evidence="1 2" key="1">
    <citation type="journal article" date="2023" name="G3 (Bethesda)">
        <title>A chromosome-length genome assembly and annotation of blackberry (Rubus argutus, cv. 'Hillquist').</title>
        <authorList>
            <person name="Bruna T."/>
            <person name="Aryal R."/>
            <person name="Dudchenko O."/>
            <person name="Sargent D.J."/>
            <person name="Mead D."/>
            <person name="Buti M."/>
            <person name="Cavallini A."/>
            <person name="Hytonen T."/>
            <person name="Andres J."/>
            <person name="Pham M."/>
            <person name="Weisz D."/>
            <person name="Mascagni F."/>
            <person name="Usai G."/>
            <person name="Natali L."/>
            <person name="Bassil N."/>
            <person name="Fernandez G.E."/>
            <person name="Lomsadze A."/>
            <person name="Armour M."/>
            <person name="Olukolu B."/>
            <person name="Poorten T."/>
            <person name="Britton C."/>
            <person name="Davik J."/>
            <person name="Ashrafi H."/>
            <person name="Aiden E.L."/>
            <person name="Borodovsky M."/>
            <person name="Worthington M."/>
        </authorList>
    </citation>
    <scope>NUCLEOTIDE SEQUENCE [LARGE SCALE GENOMIC DNA]</scope>
    <source>
        <strain evidence="1">PI 553951</strain>
    </source>
</reference>